<dbReference type="InParanoid" id="A0A166NFW9"/>
<evidence type="ECO:0000256" key="1">
    <source>
        <dbReference type="SAM" id="MobiDB-lite"/>
    </source>
</evidence>
<evidence type="ECO:0000313" key="2">
    <source>
        <dbReference type="EMBL" id="KZV79115.1"/>
    </source>
</evidence>
<dbReference type="AlphaFoldDB" id="A0A166NFW9"/>
<proteinExistence type="predicted"/>
<reference evidence="2 3" key="1">
    <citation type="journal article" date="2016" name="Mol. Biol. Evol.">
        <title>Comparative Genomics of Early-Diverging Mushroom-Forming Fungi Provides Insights into the Origins of Lignocellulose Decay Capabilities.</title>
        <authorList>
            <person name="Nagy L.G."/>
            <person name="Riley R."/>
            <person name="Tritt A."/>
            <person name="Adam C."/>
            <person name="Daum C."/>
            <person name="Floudas D."/>
            <person name="Sun H."/>
            <person name="Yadav J.S."/>
            <person name="Pangilinan J."/>
            <person name="Larsson K.H."/>
            <person name="Matsuura K."/>
            <person name="Barry K."/>
            <person name="Labutti K."/>
            <person name="Kuo R."/>
            <person name="Ohm R.A."/>
            <person name="Bhattacharya S.S."/>
            <person name="Shirouzu T."/>
            <person name="Yoshinaga Y."/>
            <person name="Martin F.M."/>
            <person name="Grigoriev I.V."/>
            <person name="Hibbett D.S."/>
        </authorList>
    </citation>
    <scope>NUCLEOTIDE SEQUENCE [LARGE SCALE GENOMIC DNA]</scope>
    <source>
        <strain evidence="2 3">HHB12029</strain>
    </source>
</reference>
<name>A0A166NFW9_EXIGL</name>
<protein>
    <recommendedName>
        <fullName evidence="4">C2H2-type domain-containing protein</fullName>
    </recommendedName>
</protein>
<sequence length="403" mass="44701">MLPSSLPLSHTWREFFDAVEATDRGDSESATTRDLPHIDAPALGTSHESQDERCEGSQMIPHAWTTVEENVLVVHDADEQPHHEHARQSINHSAVAESLPNASYPDLHSHGEGGQTCQDARLDVANWNDRTHDHFFDGALFTGVVDYNPSMGETDGSTSLSTLTSTDAYQPDHELWLHGDPPVAQSGYDGKENVALQVLASKGMRLRRRVPLTSEGTPLTIVPFQNVANQNISAGSSTSHAIIPASGLHVLQNRNFILHDYSHLVPLPSLEQLDLVWSLPPFQEESGVAPWAKTGLTTTKNGQSVKHRTAIYKIKCPTCTSWHKDQAQLQRHTKIHAKDPHAVCILCGMWVQNRADKFNDHRRHGCCVVYTILVDHAAVKLWATVYGLVHPRPKQFGRGDHFV</sequence>
<dbReference type="EMBL" id="KV426680">
    <property type="protein sequence ID" value="KZV79115.1"/>
    <property type="molecule type" value="Genomic_DNA"/>
</dbReference>
<keyword evidence="3" id="KW-1185">Reference proteome</keyword>
<dbReference type="Proteomes" id="UP000077266">
    <property type="component" value="Unassembled WGS sequence"/>
</dbReference>
<evidence type="ECO:0000313" key="3">
    <source>
        <dbReference type="Proteomes" id="UP000077266"/>
    </source>
</evidence>
<organism evidence="2 3">
    <name type="scientific">Exidia glandulosa HHB12029</name>
    <dbReference type="NCBI Taxonomy" id="1314781"/>
    <lineage>
        <taxon>Eukaryota</taxon>
        <taxon>Fungi</taxon>
        <taxon>Dikarya</taxon>
        <taxon>Basidiomycota</taxon>
        <taxon>Agaricomycotina</taxon>
        <taxon>Agaricomycetes</taxon>
        <taxon>Auriculariales</taxon>
        <taxon>Exidiaceae</taxon>
        <taxon>Exidia</taxon>
    </lineage>
</organism>
<feature type="region of interest" description="Disordered" evidence="1">
    <location>
        <begin position="22"/>
        <end position="48"/>
    </location>
</feature>
<gene>
    <name evidence="2" type="ORF">EXIGLDRAFT_757196</name>
</gene>
<evidence type="ECO:0008006" key="4">
    <source>
        <dbReference type="Google" id="ProtNLM"/>
    </source>
</evidence>
<accession>A0A166NFW9</accession>
<dbReference type="Gene3D" id="3.30.160.60">
    <property type="entry name" value="Classic Zinc Finger"/>
    <property type="match status" value="1"/>
</dbReference>